<proteinExistence type="predicted"/>
<protein>
    <submittedName>
        <fullName evidence="1">Uncharacterized protein</fullName>
    </submittedName>
</protein>
<dbReference type="Proteomes" id="UP000319502">
    <property type="component" value="Unassembled WGS sequence"/>
</dbReference>
<evidence type="ECO:0000313" key="2">
    <source>
        <dbReference type="Proteomes" id="UP000319502"/>
    </source>
</evidence>
<evidence type="ECO:0000313" key="1">
    <source>
        <dbReference type="EMBL" id="TVO55358.1"/>
    </source>
</evidence>
<comment type="caution">
    <text evidence="1">The sequence shown here is derived from an EMBL/GenBank/DDBJ whole genome shotgun (WGS) entry which is preliminary data.</text>
</comment>
<organism evidence="1 2">
    <name type="scientific">Denitromonas halophila</name>
    <dbReference type="NCBI Taxonomy" id="1629404"/>
    <lineage>
        <taxon>Bacteria</taxon>
        <taxon>Pseudomonadati</taxon>
        <taxon>Pseudomonadota</taxon>
        <taxon>Betaproteobacteria</taxon>
        <taxon>Rhodocyclales</taxon>
        <taxon>Zoogloeaceae</taxon>
        <taxon>Denitromonas</taxon>
    </lineage>
</organism>
<dbReference type="AlphaFoldDB" id="A0A557QR19"/>
<keyword evidence="2" id="KW-1185">Reference proteome</keyword>
<accession>A0A557QR19</accession>
<reference evidence="1 2" key="1">
    <citation type="submission" date="2019-07" db="EMBL/GenBank/DDBJ databases">
        <title>The pathways for chlorine oxyanion respiration interact through the shared metabolite chlorate.</title>
        <authorList>
            <person name="Barnum T.P."/>
            <person name="Cheng Y."/>
            <person name="Hill K.A."/>
            <person name="Lucas L.N."/>
            <person name="Carlson H.K."/>
            <person name="Coates J.D."/>
        </authorList>
    </citation>
    <scope>NUCLEOTIDE SEQUENCE [LARGE SCALE GENOMIC DNA]</scope>
    <source>
        <strain evidence="1 2">SFB-3</strain>
    </source>
</reference>
<dbReference type="RefSeq" id="WP_144309966.1">
    <property type="nucleotide sequence ID" value="NZ_VMNK01000011.1"/>
</dbReference>
<gene>
    <name evidence="1" type="ORF">FHP91_12840</name>
</gene>
<dbReference type="EMBL" id="VMNK01000011">
    <property type="protein sequence ID" value="TVO55358.1"/>
    <property type="molecule type" value="Genomic_DNA"/>
</dbReference>
<name>A0A557QR19_9RHOO</name>
<sequence length="63" mass="7177">MTEEEILRKKLFDLLDAAYQWGCLSGVFDYDHVEGYKPLAPDERDSGEVGRAMLKLQRACKAV</sequence>